<evidence type="ECO:0008006" key="3">
    <source>
        <dbReference type="Google" id="ProtNLM"/>
    </source>
</evidence>
<accession>A0AAD7DDR0</accession>
<dbReference type="AlphaFoldDB" id="A0AAD7DDR0"/>
<evidence type="ECO:0000313" key="2">
    <source>
        <dbReference type="Proteomes" id="UP001221757"/>
    </source>
</evidence>
<name>A0AAD7DDR0_MYCRO</name>
<proteinExistence type="predicted"/>
<protein>
    <recommendedName>
        <fullName evidence="3">F-box domain-containing protein</fullName>
    </recommendedName>
</protein>
<dbReference type="InterPro" id="IPR032675">
    <property type="entry name" value="LRR_dom_sf"/>
</dbReference>
<gene>
    <name evidence="1" type="ORF">B0H17DRAFT_1066827</name>
</gene>
<organism evidence="1 2">
    <name type="scientific">Mycena rosella</name>
    <name type="common">Pink bonnet</name>
    <name type="synonym">Agaricus rosellus</name>
    <dbReference type="NCBI Taxonomy" id="1033263"/>
    <lineage>
        <taxon>Eukaryota</taxon>
        <taxon>Fungi</taxon>
        <taxon>Dikarya</taxon>
        <taxon>Basidiomycota</taxon>
        <taxon>Agaricomycotina</taxon>
        <taxon>Agaricomycetes</taxon>
        <taxon>Agaricomycetidae</taxon>
        <taxon>Agaricales</taxon>
        <taxon>Marasmiineae</taxon>
        <taxon>Mycenaceae</taxon>
        <taxon>Mycena</taxon>
    </lineage>
</organism>
<reference evidence="1" key="1">
    <citation type="submission" date="2023-03" db="EMBL/GenBank/DDBJ databases">
        <title>Massive genome expansion in bonnet fungi (Mycena s.s.) driven by repeated elements and novel gene families across ecological guilds.</title>
        <authorList>
            <consortium name="Lawrence Berkeley National Laboratory"/>
            <person name="Harder C.B."/>
            <person name="Miyauchi S."/>
            <person name="Viragh M."/>
            <person name="Kuo A."/>
            <person name="Thoen E."/>
            <person name="Andreopoulos B."/>
            <person name="Lu D."/>
            <person name="Skrede I."/>
            <person name="Drula E."/>
            <person name="Henrissat B."/>
            <person name="Morin E."/>
            <person name="Kohler A."/>
            <person name="Barry K."/>
            <person name="LaButti K."/>
            <person name="Morin E."/>
            <person name="Salamov A."/>
            <person name="Lipzen A."/>
            <person name="Mereny Z."/>
            <person name="Hegedus B."/>
            <person name="Baldrian P."/>
            <person name="Stursova M."/>
            <person name="Weitz H."/>
            <person name="Taylor A."/>
            <person name="Grigoriev I.V."/>
            <person name="Nagy L.G."/>
            <person name="Martin F."/>
            <person name="Kauserud H."/>
        </authorList>
    </citation>
    <scope>NUCLEOTIDE SEQUENCE</scope>
    <source>
        <strain evidence="1">CBHHK067</strain>
    </source>
</reference>
<keyword evidence="2" id="KW-1185">Reference proteome</keyword>
<dbReference type="SUPFAM" id="SSF52047">
    <property type="entry name" value="RNI-like"/>
    <property type="match status" value="1"/>
</dbReference>
<sequence length="321" mass="35799">MSSSTQGKQAAILLLPTEILLEITSYHHSTPLPYERYRRATGDELLLGRFDVLRALSQTCRTFRWIFHALVWERLEALPSPLDRPGRHISLFKRRMTGILKTPSLPRCVRTLLVSLDLAAPNWNLFTVFVRFLQATPNLSALHITDISDRHAGILCDRLHAHTFPAVRTLAIPSALARIVSAFPNIRTLICAESFVPDAGARALLKAARKSCPALEGLVHFTPSPHVIICILAHFPCVKTLKFRHLVKLDELALLSPLQHLRSIEFPYRHTPRGDTLERICDAARALFLPADGAPIVVYQSVPEADIGDLLVKAGFAECPI</sequence>
<dbReference type="Proteomes" id="UP001221757">
    <property type="component" value="Unassembled WGS sequence"/>
</dbReference>
<evidence type="ECO:0000313" key="1">
    <source>
        <dbReference type="EMBL" id="KAJ7689274.1"/>
    </source>
</evidence>
<dbReference type="Gene3D" id="3.80.10.10">
    <property type="entry name" value="Ribonuclease Inhibitor"/>
    <property type="match status" value="1"/>
</dbReference>
<dbReference type="EMBL" id="JARKIE010000073">
    <property type="protein sequence ID" value="KAJ7689274.1"/>
    <property type="molecule type" value="Genomic_DNA"/>
</dbReference>
<comment type="caution">
    <text evidence="1">The sequence shown here is derived from an EMBL/GenBank/DDBJ whole genome shotgun (WGS) entry which is preliminary data.</text>
</comment>